<accession>A0A1B0D941</accession>
<proteinExistence type="predicted"/>
<reference evidence="1" key="1">
    <citation type="submission" date="2022-08" db="UniProtKB">
        <authorList>
            <consortium name="EnsemblMetazoa"/>
        </authorList>
    </citation>
    <scope>IDENTIFICATION</scope>
    <source>
        <strain evidence="1">Israel</strain>
    </source>
</reference>
<evidence type="ECO:0000313" key="2">
    <source>
        <dbReference type="Proteomes" id="UP000092462"/>
    </source>
</evidence>
<dbReference type="InterPro" id="IPR040031">
    <property type="entry name" value="Codanin-1"/>
</dbReference>
<keyword evidence="2" id="KW-1185">Reference proteome</keyword>
<organism evidence="1 2">
    <name type="scientific">Phlebotomus papatasi</name>
    <name type="common">Sandfly</name>
    <dbReference type="NCBI Taxonomy" id="29031"/>
    <lineage>
        <taxon>Eukaryota</taxon>
        <taxon>Metazoa</taxon>
        <taxon>Ecdysozoa</taxon>
        <taxon>Arthropoda</taxon>
        <taxon>Hexapoda</taxon>
        <taxon>Insecta</taxon>
        <taxon>Pterygota</taxon>
        <taxon>Neoptera</taxon>
        <taxon>Endopterygota</taxon>
        <taxon>Diptera</taxon>
        <taxon>Nematocera</taxon>
        <taxon>Psychodoidea</taxon>
        <taxon>Psychodidae</taxon>
        <taxon>Phlebotomus</taxon>
        <taxon>Phlebotomus</taxon>
    </lineage>
</organism>
<dbReference type="VEuPathDB" id="VectorBase:PPAPM1_012503"/>
<dbReference type="GO" id="GO:0006325">
    <property type="term" value="P:chromatin organization"/>
    <property type="evidence" value="ECO:0007669"/>
    <property type="project" value="TreeGrafter"/>
</dbReference>
<dbReference type="VEuPathDB" id="VectorBase:PPAI004153"/>
<sequence>MNSSTPNSRKTYSRTICLADFLASPSDQRSRKGKGSQHARTMSADQVKPKRRVVPLSMPKDPTKNEDFLTSSFRSDNNLESLMKEQRELDKTDGREDERLLLKMHKETISKDFETEKIDSRTPEPARSRKVTIDLSAVTDSPALNLFASIYSTLIDWNLVTNVLAELTFVLNLLNADFEVQEAPKRSSSPSDVLKSANNCVFFAFGVLNRQRKLLALLDATTIKILLDNERISQLQESLHKFLTSVHRHKVHLMSSQRSTLQTTLPGNISVGQGNVFYQQENDTRDNFPSTKEFAAFKNQRDGFYTILRAWEVNHLSATWDFGKVLGNKVRQLLNQLPLPVNMAHLAKLFTAQLIISCSHEDAVTQLQDDLGANVDLGKLSKLTQRLTAPGHSSAELQFPGVQVFFRDFIVAAEECSVFVEQLKIALVAELMDLNDAPFEVINLSNSEENLDEFSDIVVS</sequence>
<evidence type="ECO:0008006" key="3">
    <source>
        <dbReference type="Google" id="ProtNLM"/>
    </source>
</evidence>
<dbReference type="GO" id="GO:0005634">
    <property type="term" value="C:nucleus"/>
    <property type="evidence" value="ECO:0007669"/>
    <property type="project" value="TreeGrafter"/>
</dbReference>
<evidence type="ECO:0000313" key="1">
    <source>
        <dbReference type="EnsemblMetazoa" id="PPAI004153-PA"/>
    </source>
</evidence>
<dbReference type="EnsemblMetazoa" id="PPAI004153-RA">
    <property type="protein sequence ID" value="PPAI004153-PA"/>
    <property type="gene ID" value="PPAI004153"/>
</dbReference>
<dbReference type="PANTHER" id="PTHR28678">
    <property type="entry name" value="CODANIN-1"/>
    <property type="match status" value="1"/>
</dbReference>
<dbReference type="EMBL" id="AJVK01028096">
    <property type="status" value="NOT_ANNOTATED_CDS"/>
    <property type="molecule type" value="Genomic_DNA"/>
</dbReference>
<dbReference type="AlphaFoldDB" id="A0A1B0D941"/>
<dbReference type="PANTHER" id="PTHR28678:SF1">
    <property type="entry name" value="CODANIN-1"/>
    <property type="match status" value="1"/>
</dbReference>
<protein>
    <recommendedName>
        <fullName evidence="3">Codanin-1 C-terminal domain-containing protein</fullName>
    </recommendedName>
</protein>
<dbReference type="Proteomes" id="UP000092462">
    <property type="component" value="Unassembled WGS sequence"/>
</dbReference>
<name>A0A1B0D941_PHLPP</name>